<evidence type="ECO:0000256" key="4">
    <source>
        <dbReference type="ARBA" id="ARBA00023163"/>
    </source>
</evidence>
<sequence>MKATTAMGDSGVSASRQKNCNACVQAKRRCDRKTPACSRCDEKQALCVYTKPRPGGHLLNSTQYPTPGDLRWAGPTYSPFGPDTAMFDVLPDLGPTTMSSFVTDMDTPNEVDVGLDLFVDFLNTERSVPLDRSLVPASEPPSPPLATPIDEEGLQAYEKMAPVCNRIKPWDVHDPSTALYYVMTAVRRFIETMASQNTTPFLHRCLYREYKPQSILSCFASCVLYANRTPENAAMVMQSLHRNTNELMETEGSGRLGLVTPIEKLARTQALFLYLVVRLFDGDVALRASGERDVDKLREWLAELCKIRDNLGGDVKEGNDSLEEEVDWERWIFAESLRRTILMAYSVMTMYGVLKGSEDKRDLDSWNFVHRWTLSRWLWEATSPSEFQRMWKEKPHFIITNYSFEHFLQCGRGKDVDEFAEILLSVYAGVEATKEFISADGKS</sequence>
<dbReference type="AlphaFoldDB" id="A0AA39XQP7"/>
<gene>
    <name evidence="7" type="ORF">B0T16DRAFT_421221</name>
</gene>
<dbReference type="EMBL" id="JAULSV010000007">
    <property type="protein sequence ID" value="KAK0638458.1"/>
    <property type="molecule type" value="Genomic_DNA"/>
</dbReference>
<reference evidence="7" key="1">
    <citation type="submission" date="2023-06" db="EMBL/GenBank/DDBJ databases">
        <title>Genome-scale phylogeny and comparative genomics of the fungal order Sordariales.</title>
        <authorList>
            <consortium name="Lawrence Berkeley National Laboratory"/>
            <person name="Hensen N."/>
            <person name="Bonometti L."/>
            <person name="Westerberg I."/>
            <person name="Brannstrom I.O."/>
            <person name="Guillou S."/>
            <person name="Cros-Aarteil S."/>
            <person name="Calhoun S."/>
            <person name="Haridas S."/>
            <person name="Kuo A."/>
            <person name="Mondo S."/>
            <person name="Pangilinan J."/>
            <person name="Riley R."/>
            <person name="Labutti K."/>
            <person name="Andreopoulos B."/>
            <person name="Lipzen A."/>
            <person name="Chen C."/>
            <person name="Yanf M."/>
            <person name="Daum C."/>
            <person name="Ng V."/>
            <person name="Clum A."/>
            <person name="Steindorff A."/>
            <person name="Ohm R."/>
            <person name="Martin F."/>
            <person name="Silar P."/>
            <person name="Natvig D."/>
            <person name="Lalanne C."/>
            <person name="Gautier V."/>
            <person name="Ament-Velasquez S.L."/>
            <person name="Kruys A."/>
            <person name="Hutchinson M.I."/>
            <person name="Powell A.J."/>
            <person name="Barry K."/>
            <person name="Miller A.N."/>
            <person name="Grigoriev I.V."/>
            <person name="Debuchy R."/>
            <person name="Gladieux P."/>
            <person name="Thoren M.H."/>
            <person name="Johannesson H."/>
        </authorList>
    </citation>
    <scope>NUCLEOTIDE SEQUENCE</scope>
    <source>
        <strain evidence="7">SMH2532-1</strain>
    </source>
</reference>
<dbReference type="GO" id="GO:0008270">
    <property type="term" value="F:zinc ion binding"/>
    <property type="evidence" value="ECO:0007669"/>
    <property type="project" value="InterPro"/>
</dbReference>
<proteinExistence type="predicted"/>
<evidence type="ECO:0000313" key="7">
    <source>
        <dbReference type="EMBL" id="KAK0638458.1"/>
    </source>
</evidence>
<comment type="caution">
    <text evidence="7">The sequence shown here is derived from an EMBL/GenBank/DDBJ whole genome shotgun (WGS) entry which is preliminary data.</text>
</comment>
<accession>A0AA39XQP7</accession>
<keyword evidence="2" id="KW-0862">Zinc</keyword>
<organism evidence="7 8">
    <name type="scientific">Cercophora newfieldiana</name>
    <dbReference type="NCBI Taxonomy" id="92897"/>
    <lineage>
        <taxon>Eukaryota</taxon>
        <taxon>Fungi</taxon>
        <taxon>Dikarya</taxon>
        <taxon>Ascomycota</taxon>
        <taxon>Pezizomycotina</taxon>
        <taxon>Sordariomycetes</taxon>
        <taxon>Sordariomycetidae</taxon>
        <taxon>Sordariales</taxon>
        <taxon>Lasiosphaeriaceae</taxon>
        <taxon>Cercophora</taxon>
    </lineage>
</organism>
<evidence type="ECO:0000256" key="2">
    <source>
        <dbReference type="ARBA" id="ARBA00022833"/>
    </source>
</evidence>
<evidence type="ECO:0000256" key="3">
    <source>
        <dbReference type="ARBA" id="ARBA00023015"/>
    </source>
</evidence>
<name>A0AA39XQP7_9PEZI</name>
<protein>
    <recommendedName>
        <fullName evidence="6">Zn(2)-C6 fungal-type domain-containing protein</fullName>
    </recommendedName>
</protein>
<dbReference type="GO" id="GO:0000981">
    <property type="term" value="F:DNA-binding transcription factor activity, RNA polymerase II-specific"/>
    <property type="evidence" value="ECO:0007669"/>
    <property type="project" value="InterPro"/>
</dbReference>
<dbReference type="Pfam" id="PF00172">
    <property type="entry name" value="Zn_clus"/>
    <property type="match status" value="1"/>
</dbReference>
<evidence type="ECO:0000256" key="1">
    <source>
        <dbReference type="ARBA" id="ARBA00022723"/>
    </source>
</evidence>
<keyword evidence="1" id="KW-0479">Metal-binding</keyword>
<dbReference type="SMART" id="SM00066">
    <property type="entry name" value="GAL4"/>
    <property type="match status" value="1"/>
</dbReference>
<keyword evidence="8" id="KW-1185">Reference proteome</keyword>
<dbReference type="Gene3D" id="4.10.240.10">
    <property type="entry name" value="Zn(2)-C6 fungal-type DNA-binding domain"/>
    <property type="match status" value="1"/>
</dbReference>
<dbReference type="PANTHER" id="PTHR47660:SF3">
    <property type="entry name" value="FINGER DOMAIN PROTEIN, PUTATIVE (AFU_ORTHOLOGUE AFUA_4G03310)-RELATED"/>
    <property type="match status" value="1"/>
</dbReference>
<dbReference type="PANTHER" id="PTHR47660">
    <property type="entry name" value="TRANSCRIPTION FACTOR WITH C2H2 AND ZN(2)-CYS(6) DNA BINDING DOMAIN (EUROFUNG)-RELATED-RELATED"/>
    <property type="match status" value="1"/>
</dbReference>
<keyword evidence="4" id="KW-0804">Transcription</keyword>
<feature type="domain" description="Zn(2)-C6 fungal-type" evidence="6">
    <location>
        <begin position="19"/>
        <end position="49"/>
    </location>
</feature>
<dbReference type="CDD" id="cd00067">
    <property type="entry name" value="GAL4"/>
    <property type="match status" value="1"/>
</dbReference>
<keyword evidence="3" id="KW-0805">Transcription regulation</keyword>
<evidence type="ECO:0000313" key="8">
    <source>
        <dbReference type="Proteomes" id="UP001174936"/>
    </source>
</evidence>
<evidence type="ECO:0000259" key="6">
    <source>
        <dbReference type="PROSITE" id="PS50048"/>
    </source>
</evidence>
<dbReference type="InterPro" id="IPR036864">
    <property type="entry name" value="Zn2-C6_fun-type_DNA-bd_sf"/>
</dbReference>
<dbReference type="SUPFAM" id="SSF57701">
    <property type="entry name" value="Zn2/Cys6 DNA-binding domain"/>
    <property type="match status" value="1"/>
</dbReference>
<dbReference type="InterPro" id="IPR001138">
    <property type="entry name" value="Zn2Cys6_DnaBD"/>
</dbReference>
<evidence type="ECO:0000256" key="5">
    <source>
        <dbReference type="ARBA" id="ARBA00023242"/>
    </source>
</evidence>
<dbReference type="PROSITE" id="PS50048">
    <property type="entry name" value="ZN2_CY6_FUNGAL_2"/>
    <property type="match status" value="1"/>
</dbReference>
<dbReference type="Proteomes" id="UP001174936">
    <property type="component" value="Unassembled WGS sequence"/>
</dbReference>
<keyword evidence="5" id="KW-0539">Nucleus</keyword>